<proteinExistence type="predicted"/>
<dbReference type="EMBL" id="BIXY01000007">
    <property type="protein sequence ID" value="GCF07236.1"/>
    <property type="molecule type" value="Genomic_DNA"/>
</dbReference>
<gene>
    <name evidence="1" type="ORF">KDI_08000</name>
</gene>
<organism evidence="1 2">
    <name type="scientific">Dictyobacter arantiisoli</name>
    <dbReference type="NCBI Taxonomy" id="2014874"/>
    <lineage>
        <taxon>Bacteria</taxon>
        <taxon>Bacillati</taxon>
        <taxon>Chloroflexota</taxon>
        <taxon>Ktedonobacteria</taxon>
        <taxon>Ktedonobacterales</taxon>
        <taxon>Dictyobacteraceae</taxon>
        <taxon>Dictyobacter</taxon>
    </lineage>
</organism>
<evidence type="ECO:0000313" key="1">
    <source>
        <dbReference type="EMBL" id="GCF07236.1"/>
    </source>
</evidence>
<keyword evidence="2" id="KW-1185">Reference proteome</keyword>
<dbReference type="OrthoDB" id="148441at2"/>
<reference evidence="1 2" key="1">
    <citation type="submission" date="2019-01" db="EMBL/GenBank/DDBJ databases">
        <title>Draft genome sequence of Dictyobacter sp. Uno17.</title>
        <authorList>
            <person name="Wang C.M."/>
            <person name="Zheng Y."/>
            <person name="Sakai Y."/>
            <person name="Abe K."/>
            <person name="Yokota A."/>
            <person name="Yabe S."/>
        </authorList>
    </citation>
    <scope>NUCLEOTIDE SEQUENCE [LARGE SCALE GENOMIC DNA]</scope>
    <source>
        <strain evidence="1 2">Uno17</strain>
    </source>
</reference>
<name>A0A5A5T7P9_9CHLR</name>
<sequence length="396" mass="42121">MKRRFPGMFAIICVLILVLVLLGIGTSAYTEQSTLARIGNVKAANTLAARIYLTHDALVQRFQQEINRQLPQLKKNAINNVTGGASASSQGWEGQLVNALIDPSVTLSTLTPESNGLNAGLTLSLYPGDSTPTTSHMLITFHILNGSNIQVSSQALPGSQALITGPITTLQVPIGTLTTIQTTPNCGDANLKLGLQLPLQHSQTQGMLNSTHPQYIQTIQTIQDSQTRPRYATLSMQTSRRNNLASQTALPAGVEIPFSSLSSLAAGIGTIKLNSSLEVNNIQLGIQNNQLAVTADIVALVFGKPTLKLGTTTTLIDPQALNGKLALHVAKTTLNVLIFSFPEDSYNQQIQQMLSQQVGNVLNGKFNVSAVKLGPDPHLPCAATDSMILTGTTTIN</sequence>
<dbReference type="RefSeq" id="WP_149400268.1">
    <property type="nucleotide sequence ID" value="NZ_BIXY01000007.1"/>
</dbReference>
<dbReference type="Proteomes" id="UP000322530">
    <property type="component" value="Unassembled WGS sequence"/>
</dbReference>
<protein>
    <submittedName>
        <fullName evidence="1">Uncharacterized protein</fullName>
    </submittedName>
</protein>
<dbReference type="AlphaFoldDB" id="A0A5A5T7P9"/>
<accession>A0A5A5T7P9</accession>
<comment type="caution">
    <text evidence="1">The sequence shown here is derived from an EMBL/GenBank/DDBJ whole genome shotgun (WGS) entry which is preliminary data.</text>
</comment>
<evidence type="ECO:0000313" key="2">
    <source>
        <dbReference type="Proteomes" id="UP000322530"/>
    </source>
</evidence>